<name>A0A1X7AG25_9GAMM</name>
<dbReference type="Proteomes" id="UP000196573">
    <property type="component" value="Unassembled WGS sequence"/>
</dbReference>
<keyword evidence="2" id="KW-1185">Reference proteome</keyword>
<evidence type="ECO:0000313" key="1">
    <source>
        <dbReference type="EMBL" id="SMA39117.1"/>
    </source>
</evidence>
<reference evidence="1 2" key="1">
    <citation type="submission" date="2017-03" db="EMBL/GenBank/DDBJ databases">
        <authorList>
            <person name="Afonso C.L."/>
            <person name="Miller P.J."/>
            <person name="Scott M.A."/>
            <person name="Spackman E."/>
            <person name="Goraichik I."/>
            <person name="Dimitrov K.M."/>
            <person name="Suarez D.L."/>
            <person name="Swayne D.E."/>
        </authorList>
    </citation>
    <scope>NUCLEOTIDE SEQUENCE [LARGE SCALE GENOMIC DNA]</scope>
    <source>
        <strain evidence="1">SB41UT1</strain>
    </source>
</reference>
<protein>
    <submittedName>
        <fullName evidence="1">Uncharacterized protein</fullName>
    </submittedName>
</protein>
<evidence type="ECO:0000313" key="2">
    <source>
        <dbReference type="Proteomes" id="UP000196573"/>
    </source>
</evidence>
<gene>
    <name evidence="1" type="ORF">EHSB41UT_00973</name>
</gene>
<organism evidence="1 2">
    <name type="scientific">Parendozoicomonas haliclonae</name>
    <dbReference type="NCBI Taxonomy" id="1960125"/>
    <lineage>
        <taxon>Bacteria</taxon>
        <taxon>Pseudomonadati</taxon>
        <taxon>Pseudomonadota</taxon>
        <taxon>Gammaproteobacteria</taxon>
        <taxon>Oceanospirillales</taxon>
        <taxon>Endozoicomonadaceae</taxon>
        <taxon>Parendozoicomonas</taxon>
    </lineage>
</organism>
<accession>A0A1X7AG25</accession>
<proteinExistence type="predicted"/>
<dbReference type="AlphaFoldDB" id="A0A1X7AG25"/>
<sequence length="36" mass="3992">MNDPKDRLTKPELALLFTSLALLFVSIFALVSEVQA</sequence>
<dbReference type="EMBL" id="FWPT01000002">
    <property type="protein sequence ID" value="SMA39117.1"/>
    <property type="molecule type" value="Genomic_DNA"/>
</dbReference>